<reference evidence="2" key="1">
    <citation type="submission" date="2017-12" db="EMBL/GenBank/DDBJ databases">
        <authorList>
            <consortium name="DOE Joint Genome Institute"/>
            <person name="Mondo S.J."/>
            <person name="Kjaerbolling I."/>
            <person name="Vesth T.C."/>
            <person name="Frisvad J.C."/>
            <person name="Nybo J.L."/>
            <person name="Theobald S."/>
            <person name="Kuo A."/>
            <person name="Bowyer P."/>
            <person name="Matsuda Y."/>
            <person name="Lyhne E.K."/>
            <person name="Kogle M.E."/>
            <person name="Clum A."/>
            <person name="Lipzen A."/>
            <person name="Salamov A."/>
            <person name="Ngan C.Y."/>
            <person name="Daum C."/>
            <person name="Chiniquy J."/>
            <person name="Barry K."/>
            <person name="LaButti K."/>
            <person name="Haridas S."/>
            <person name="Simmons B.A."/>
            <person name="Magnuson J.K."/>
            <person name="Mortensen U.H."/>
            <person name="Larsen T.O."/>
            <person name="Grigoriev I.V."/>
            <person name="Baker S.E."/>
            <person name="Andersen M.R."/>
            <person name="Nordberg H.P."/>
            <person name="Cantor M.N."/>
            <person name="Hua S.X."/>
        </authorList>
    </citation>
    <scope>NUCLEOTIDE SEQUENCE [LARGE SCALE GENOMIC DNA]</scope>
    <source>
        <strain evidence="2">IBT 19404</strain>
    </source>
</reference>
<name>A0A2J5HUF4_9EURO</name>
<dbReference type="EMBL" id="KZ559541">
    <property type="protein sequence ID" value="PLN81004.1"/>
    <property type="molecule type" value="Genomic_DNA"/>
</dbReference>
<protein>
    <submittedName>
        <fullName evidence="1">Uncharacterized protein</fullName>
    </submittedName>
</protein>
<evidence type="ECO:0000313" key="1">
    <source>
        <dbReference type="EMBL" id="PLN81004.1"/>
    </source>
</evidence>
<organism evidence="1 2">
    <name type="scientific">Aspergillus taichungensis</name>
    <dbReference type="NCBI Taxonomy" id="482145"/>
    <lineage>
        <taxon>Eukaryota</taxon>
        <taxon>Fungi</taxon>
        <taxon>Dikarya</taxon>
        <taxon>Ascomycota</taxon>
        <taxon>Pezizomycotina</taxon>
        <taxon>Eurotiomycetes</taxon>
        <taxon>Eurotiomycetidae</taxon>
        <taxon>Eurotiales</taxon>
        <taxon>Aspergillaceae</taxon>
        <taxon>Aspergillus</taxon>
        <taxon>Aspergillus subgen. Circumdati</taxon>
    </lineage>
</organism>
<dbReference type="AlphaFoldDB" id="A0A2J5HUF4"/>
<evidence type="ECO:0000313" key="2">
    <source>
        <dbReference type="Proteomes" id="UP000235023"/>
    </source>
</evidence>
<proteinExistence type="predicted"/>
<dbReference type="Proteomes" id="UP000235023">
    <property type="component" value="Unassembled WGS sequence"/>
</dbReference>
<accession>A0A2J5HUF4</accession>
<sequence length="69" mass="7931">MMDGWMDGWNDGMMDGLLGWICIDLRSLFDVFSYSPVLFYVVSTTLEPGVKQWIVSIAYEICFLIQVDV</sequence>
<keyword evidence="2" id="KW-1185">Reference proteome</keyword>
<gene>
    <name evidence="1" type="ORF">BDW42DRAFT_169775</name>
</gene>